<feature type="domain" description="Histidine kinase" evidence="9">
    <location>
        <begin position="487"/>
        <end position="672"/>
    </location>
</feature>
<dbReference type="Proteomes" id="UP000014387">
    <property type="component" value="Unassembled WGS sequence"/>
</dbReference>
<organism evidence="10 11">
    <name type="scientific">Gleimia europaea ACS-120-V-Col10b</name>
    <dbReference type="NCBI Taxonomy" id="883069"/>
    <lineage>
        <taxon>Bacteria</taxon>
        <taxon>Bacillati</taxon>
        <taxon>Actinomycetota</taxon>
        <taxon>Actinomycetes</taxon>
        <taxon>Actinomycetales</taxon>
        <taxon>Actinomycetaceae</taxon>
        <taxon>Gleimia</taxon>
    </lineage>
</organism>
<evidence type="ECO:0000313" key="11">
    <source>
        <dbReference type="Proteomes" id="UP000014387"/>
    </source>
</evidence>
<evidence type="ECO:0000256" key="4">
    <source>
        <dbReference type="ARBA" id="ARBA00022553"/>
    </source>
</evidence>
<dbReference type="SMART" id="SM00387">
    <property type="entry name" value="HATPase_c"/>
    <property type="match status" value="1"/>
</dbReference>
<dbReference type="InterPro" id="IPR003594">
    <property type="entry name" value="HATPase_dom"/>
</dbReference>
<dbReference type="GO" id="GO:0000155">
    <property type="term" value="F:phosphorelay sensor kinase activity"/>
    <property type="evidence" value="ECO:0007669"/>
    <property type="project" value="InterPro"/>
</dbReference>
<dbReference type="PROSITE" id="PS50109">
    <property type="entry name" value="HIS_KIN"/>
    <property type="match status" value="1"/>
</dbReference>
<dbReference type="SUPFAM" id="SSF51206">
    <property type="entry name" value="cAMP-binding domain-like"/>
    <property type="match status" value="1"/>
</dbReference>
<comment type="caution">
    <text evidence="10">The sequence shown here is derived from an EMBL/GenBank/DDBJ whole genome shotgun (WGS) entry which is preliminary data.</text>
</comment>
<evidence type="ECO:0000313" key="10">
    <source>
        <dbReference type="EMBL" id="EPD31305.1"/>
    </source>
</evidence>
<keyword evidence="5" id="KW-0808">Transferase</keyword>
<name>A0A9W5RFD5_9ACTO</name>
<dbReference type="CDD" id="cd00038">
    <property type="entry name" value="CAP_ED"/>
    <property type="match status" value="1"/>
</dbReference>
<dbReference type="SMART" id="SM00100">
    <property type="entry name" value="cNMP"/>
    <property type="match status" value="1"/>
</dbReference>
<evidence type="ECO:0000256" key="6">
    <source>
        <dbReference type="ARBA" id="ARBA00023012"/>
    </source>
</evidence>
<dbReference type="InterPro" id="IPR004358">
    <property type="entry name" value="Sig_transdc_His_kin-like_C"/>
</dbReference>
<dbReference type="Pfam" id="PF00027">
    <property type="entry name" value="cNMP_binding"/>
    <property type="match status" value="1"/>
</dbReference>
<dbReference type="GO" id="GO:0005886">
    <property type="term" value="C:plasma membrane"/>
    <property type="evidence" value="ECO:0007669"/>
    <property type="project" value="UniProtKB-SubCell"/>
</dbReference>
<dbReference type="PROSITE" id="PS50042">
    <property type="entry name" value="CNMP_BINDING_3"/>
    <property type="match status" value="1"/>
</dbReference>
<dbReference type="Gene3D" id="2.60.120.10">
    <property type="entry name" value="Jelly Rolls"/>
    <property type="match status" value="1"/>
</dbReference>
<dbReference type="RefSeq" id="WP_016444416.1">
    <property type="nucleotide sequence ID" value="NZ_KE150266.1"/>
</dbReference>
<feature type="domain" description="Cyclic nucleotide-binding" evidence="8">
    <location>
        <begin position="202"/>
        <end position="283"/>
    </location>
</feature>
<dbReference type="Gene3D" id="3.30.565.10">
    <property type="entry name" value="Histidine kinase-like ATPase, C-terminal domain"/>
    <property type="match status" value="1"/>
</dbReference>
<evidence type="ECO:0000256" key="3">
    <source>
        <dbReference type="ARBA" id="ARBA00012438"/>
    </source>
</evidence>
<evidence type="ECO:0000256" key="7">
    <source>
        <dbReference type="SAM" id="Coils"/>
    </source>
</evidence>
<keyword evidence="4" id="KW-0597">Phosphoprotein</keyword>
<dbReference type="InterPro" id="IPR018490">
    <property type="entry name" value="cNMP-bd_dom_sf"/>
</dbReference>
<dbReference type="AlphaFoldDB" id="A0A9W5RFD5"/>
<evidence type="ECO:0000259" key="9">
    <source>
        <dbReference type="PROSITE" id="PS50109"/>
    </source>
</evidence>
<dbReference type="InterPro" id="IPR003661">
    <property type="entry name" value="HisK_dim/P_dom"/>
</dbReference>
<keyword evidence="6" id="KW-0902">Two-component regulatory system</keyword>
<dbReference type="PRINTS" id="PR00344">
    <property type="entry name" value="BCTRLSENSOR"/>
</dbReference>
<dbReference type="InterPro" id="IPR014710">
    <property type="entry name" value="RmlC-like_jellyroll"/>
</dbReference>
<dbReference type="CDD" id="cd00082">
    <property type="entry name" value="HisKA"/>
    <property type="match status" value="1"/>
</dbReference>
<dbReference type="InterPro" id="IPR000595">
    <property type="entry name" value="cNMP-bd_dom"/>
</dbReference>
<keyword evidence="11" id="KW-1185">Reference proteome</keyword>
<protein>
    <recommendedName>
        <fullName evidence="3">histidine kinase</fullName>
        <ecNumber evidence="3">2.7.13.3</ecNumber>
    </recommendedName>
</protein>
<dbReference type="InterPro" id="IPR005467">
    <property type="entry name" value="His_kinase_dom"/>
</dbReference>
<comment type="subcellular location">
    <subcellularLocation>
        <location evidence="2">Cell membrane</location>
    </subcellularLocation>
</comment>
<dbReference type="InterPro" id="IPR036890">
    <property type="entry name" value="HATPase_C_sf"/>
</dbReference>
<dbReference type="SUPFAM" id="SSF55874">
    <property type="entry name" value="ATPase domain of HSP90 chaperone/DNA topoisomerase II/histidine kinase"/>
    <property type="match status" value="1"/>
</dbReference>
<reference evidence="10 11" key="1">
    <citation type="submission" date="2013-05" db="EMBL/GenBank/DDBJ databases">
        <title>The Genome Sequence of Actinomyces europaeus ACS-120-V-COL10B.</title>
        <authorList>
            <consortium name="The Broad Institute Genomics Platform"/>
            <person name="Earl A."/>
            <person name="Ward D."/>
            <person name="Feldgarden M."/>
            <person name="Gevers D."/>
            <person name="Saerens B."/>
            <person name="Vaneechoutte M."/>
            <person name="Walker B."/>
            <person name="Young S."/>
            <person name="Zeng Q."/>
            <person name="Gargeya S."/>
            <person name="Fitzgerald M."/>
            <person name="Haas B."/>
            <person name="Abouelleil A."/>
            <person name="Allen A.W."/>
            <person name="Alvarado L."/>
            <person name="Arachchi H.M."/>
            <person name="Berlin A.M."/>
            <person name="Chapman S.B."/>
            <person name="Gainer-Dewar J."/>
            <person name="Goldberg J."/>
            <person name="Griggs A."/>
            <person name="Gujja S."/>
            <person name="Hansen M."/>
            <person name="Howarth C."/>
            <person name="Imamovic A."/>
            <person name="Ireland A."/>
            <person name="Larimer J."/>
            <person name="McCowan C."/>
            <person name="Murphy C."/>
            <person name="Pearson M."/>
            <person name="Poon T.W."/>
            <person name="Priest M."/>
            <person name="Roberts A."/>
            <person name="Saif S."/>
            <person name="Shea T."/>
            <person name="Sisk P."/>
            <person name="Sykes S."/>
            <person name="Wortman J."/>
            <person name="Nusbaum C."/>
            <person name="Birren B."/>
        </authorList>
    </citation>
    <scope>NUCLEOTIDE SEQUENCE [LARGE SCALE GENOMIC DNA]</scope>
    <source>
        <strain evidence="10 11">ACS-120-V-Col10b</strain>
    </source>
</reference>
<dbReference type="OrthoDB" id="1931120at2"/>
<dbReference type="Pfam" id="PF02518">
    <property type="entry name" value="HATPase_c"/>
    <property type="match status" value="1"/>
</dbReference>
<accession>A0A9W5RFD5</accession>
<keyword evidence="7" id="KW-0175">Coiled coil</keyword>
<sequence length="687" mass="74558">MSVTRVGGDSADYMLHILAVAADENDPVCQAACDIEGELRNCDVRVAFGFAQVERALASQCDTDQCLVPGVLISPRLGNVDEVVTRLRKFGVLARAGFILITDKMRHEDVARSVHDGSLVSVVAVPWTPPALVEQISAVISRWLFKYFPDAEITRVTAGFDAGDEPRAGDLLYGLDTPGEQVQRVLLEGIERILGPRPRMVLPEGVDLTRQGESVDAVYLVLSGSVALHRSSQFGDVLLHHATSGPLIGLLSLARQQRAMFTSTTTTQVELVRLSIEQLEYVLQHSPDTSANLAVVAIQALTARLVRAEYLHIENHELAEQLEIERKNLEETLAQLRSAREQLVEQTKFAMLGELSAGIAHELNNPVAALQRATEHIASDVETVLGACGGMEDAAQAMTRARDARPRSTAQERALVREVMALTDGDRELAKRLVGAETTNPDLVREVLRGQKKSRFGRGSDRSSLEVIEAAAGIGRSVRNSTVAAGRITNLVSSLKAYARPDTSPVEGVDLDENIEDVLRLTAHRMRGVEVERRFAQLPPIRAYPARLEQVWTNLLINAAEAIQDESAEVAQAVPSALPARGNEPAKIVVETSAPDARHVRVAITDNGPGIPQELVHRILEPHFTTKDGQVRFGLGMGMSISKSIVDDHDGSLSIVSEPGRTTICVVLPVAGPNVEKLLLENSGNEE</sequence>
<evidence type="ECO:0000256" key="1">
    <source>
        <dbReference type="ARBA" id="ARBA00000085"/>
    </source>
</evidence>
<keyword evidence="5" id="KW-0418">Kinase</keyword>
<dbReference type="Gene3D" id="1.10.287.130">
    <property type="match status" value="1"/>
</dbReference>
<comment type="catalytic activity">
    <reaction evidence="1">
        <text>ATP + protein L-histidine = ADP + protein N-phospho-L-histidine.</text>
        <dbReference type="EC" id="2.7.13.3"/>
    </reaction>
</comment>
<feature type="coiled-coil region" evidence="7">
    <location>
        <begin position="315"/>
        <end position="346"/>
    </location>
</feature>
<gene>
    <name evidence="10" type="ORF">HMPREF9238_01073</name>
</gene>
<dbReference type="InterPro" id="IPR036097">
    <property type="entry name" value="HisK_dim/P_sf"/>
</dbReference>
<proteinExistence type="predicted"/>
<dbReference type="PANTHER" id="PTHR43065:SF48">
    <property type="entry name" value="HISTIDINE KINASE"/>
    <property type="match status" value="1"/>
</dbReference>
<dbReference type="EMBL" id="AGWN01000001">
    <property type="protein sequence ID" value="EPD31305.1"/>
    <property type="molecule type" value="Genomic_DNA"/>
</dbReference>
<dbReference type="SUPFAM" id="SSF47384">
    <property type="entry name" value="Homodimeric domain of signal transducing histidine kinase"/>
    <property type="match status" value="1"/>
</dbReference>
<evidence type="ECO:0000256" key="5">
    <source>
        <dbReference type="ARBA" id="ARBA00022777"/>
    </source>
</evidence>
<dbReference type="EC" id="2.7.13.3" evidence="3"/>
<dbReference type="PANTHER" id="PTHR43065">
    <property type="entry name" value="SENSOR HISTIDINE KINASE"/>
    <property type="match status" value="1"/>
</dbReference>
<evidence type="ECO:0000259" key="8">
    <source>
        <dbReference type="PROSITE" id="PS50042"/>
    </source>
</evidence>
<evidence type="ECO:0000256" key="2">
    <source>
        <dbReference type="ARBA" id="ARBA00004236"/>
    </source>
</evidence>